<proteinExistence type="predicted"/>
<dbReference type="InterPro" id="IPR006047">
    <property type="entry name" value="GH13_cat_dom"/>
</dbReference>
<evidence type="ECO:0000313" key="3">
    <source>
        <dbReference type="Proteomes" id="UP001317705"/>
    </source>
</evidence>
<dbReference type="Proteomes" id="UP001317705">
    <property type="component" value="Chromosome"/>
</dbReference>
<name>A0ABM8EH13_9BACT</name>
<dbReference type="SUPFAM" id="SSF51445">
    <property type="entry name" value="(Trans)glycosidases"/>
    <property type="match status" value="1"/>
</dbReference>
<sequence length="1168" mass="131787">MGRGAKPVRREVSGEGAYFPFELQVRRDMWERLELGDLQAEIATGTPLPPVMIARQVAARLNRLPAFRETPVQAGLLNLYAVMLRAFRHVIRQYTEQCQPGLWLLVPERSGYRYESGDLARTTAGFAWSFSPPPVLAGAQSPDDYLAGDDPTHMRRQQILLELLILRVGAENRAIDSFRALCDDEELAARSPYRPVMMRVEDTLRTFPVGGRFHLPLPDLLRAPLKAAPDSLVGQLEFIQREWRPLLPPELLEELATAAGIVAEESRQRWGGAGPPQVLEFARRGLPAPDDFYPEPERFSADLDWMPNVVLMAKMIYVWLGQLSRQYGREVARLDQIPDEELDRLARWGFSGLWLIGIWERSPASQKIKQLTGNPEAIASAYSLFDYQIAGDLGGWEALANLRDRALRRGIRLASDMVPNHTGIYSRWMVEHPDWFIQLDYPPYPTYRFGGPDLSSSPEISLNLEEGYWDKSDAAVVFKHYDHRDGRTRYIYHGNDGTSTPWNDTAQLDYLNPEVRDAVIQTILHVARNFPIIRFDAAMTLAKKHYQRLWFPQPGFGSGVPSRAEHGLSRAAFDAAMPEEFWRQVVDRVAAEVPDTLLLAEAFWLMEGYFVRTLGMHRVYNSAFMNMLKLEENAKYRQTIKNVLEFNPEILKRFVNFMNNPDERTAIEQFGKEKKYFGAAVLLVTMPGLPMFGHGQIEGFHEKYGMEYKQALWDEPVDEHLVAEHKARIFPLLRQRRLFSGSEHFVLYDFFSGDTVDENVFAYSNRAGDRCGLIIYHNKYAETAGWVRTSCARAVPENGGTVLRQSTVGEALGVKADGWHYYTFRDYANGLEYIRHGREVAEQGLYVSLDAYEYHAFLDFQEIRDDDFGTWGQLCRLLDGRGVPDIAEEVKLIRYGTLIGRFRELLAALAIGRELSAAKKVPGKGRRPGPCRENLEPFLVALAEAAGVAEPALAETATAMIAKLERPVEEAPPLDNRFGRLLLAAMLICSEMGRLAGSAAVQSRSADWFGTFGLRRALVDILGAAATDTTSDAKRALALADILLAVDTTSGGEEEGTRLGDVLRRLVAVRDIQTFLLVHRGDGHLWFVQEPYEQLLDWLRFWLTRDAVAAAVTAAGHSSVILCREADRLREAARTAGYRFDLFVDWLRGEYPDSAERPGESGGAAPDF</sequence>
<evidence type="ECO:0000313" key="2">
    <source>
        <dbReference type="EMBL" id="BDV41730.1"/>
    </source>
</evidence>
<dbReference type="Gene3D" id="3.20.20.80">
    <property type="entry name" value="Glycosidases"/>
    <property type="match status" value="2"/>
</dbReference>
<feature type="domain" description="Glycosyl hydrolase family 13 catalytic" evidence="1">
    <location>
        <begin position="336"/>
        <end position="714"/>
    </location>
</feature>
<organism evidence="2 3">
    <name type="scientific">Geotalea uraniireducens</name>
    <dbReference type="NCBI Taxonomy" id="351604"/>
    <lineage>
        <taxon>Bacteria</taxon>
        <taxon>Pseudomonadati</taxon>
        <taxon>Thermodesulfobacteriota</taxon>
        <taxon>Desulfuromonadia</taxon>
        <taxon>Geobacterales</taxon>
        <taxon>Geobacteraceae</taxon>
        <taxon>Geotalea</taxon>
    </lineage>
</organism>
<accession>A0ABM8EH13</accession>
<protein>
    <submittedName>
        <fullName evidence="2">Alpha-amylase</fullName>
    </submittedName>
</protein>
<evidence type="ECO:0000259" key="1">
    <source>
        <dbReference type="SMART" id="SM00642"/>
    </source>
</evidence>
<reference evidence="2 3" key="1">
    <citation type="submission" date="2022-12" db="EMBL/GenBank/DDBJ databases">
        <title>Polyphasic characterization of Geotalea uranireducens NIT-SL11 newly isolated from a complex of sewage sludge and microbially reduced graphene oxide.</title>
        <authorList>
            <person name="Xie L."/>
            <person name="Yoshida N."/>
            <person name="Meng L."/>
        </authorList>
    </citation>
    <scope>NUCLEOTIDE SEQUENCE [LARGE SCALE GENOMIC DNA]</scope>
    <source>
        <strain evidence="2 3">NIT-SL11</strain>
    </source>
</reference>
<dbReference type="SMART" id="SM00642">
    <property type="entry name" value="Aamy"/>
    <property type="match status" value="1"/>
</dbReference>
<dbReference type="Pfam" id="PF00128">
    <property type="entry name" value="Alpha-amylase"/>
    <property type="match status" value="1"/>
</dbReference>
<dbReference type="InterPro" id="IPR017853">
    <property type="entry name" value="GH"/>
</dbReference>
<dbReference type="RefSeq" id="WP_282001754.1">
    <property type="nucleotide sequence ID" value="NZ_AP027151.1"/>
</dbReference>
<gene>
    <name evidence="2" type="ORF">GURASL_06530</name>
</gene>
<dbReference type="PANTHER" id="PTHR47786">
    <property type="entry name" value="ALPHA-1,4-GLUCAN:MALTOSE-1-PHOSPHATE MALTOSYLTRANSFERASE"/>
    <property type="match status" value="1"/>
</dbReference>
<dbReference type="EMBL" id="AP027151">
    <property type="protein sequence ID" value="BDV41730.1"/>
    <property type="molecule type" value="Genomic_DNA"/>
</dbReference>
<keyword evidence="3" id="KW-1185">Reference proteome</keyword>
<dbReference type="PANTHER" id="PTHR47786:SF2">
    <property type="entry name" value="GLYCOSYL HYDROLASE FAMILY 13 CATALYTIC DOMAIN-CONTAINING PROTEIN"/>
    <property type="match status" value="1"/>
</dbReference>